<dbReference type="RefSeq" id="WP_092478882.1">
    <property type="nucleotide sequence ID" value="NZ_FOHN01000033.1"/>
</dbReference>
<name>A0A1I0FNN1_9FIRM</name>
<reference evidence="3 4" key="1">
    <citation type="submission" date="2016-10" db="EMBL/GenBank/DDBJ databases">
        <authorList>
            <person name="de Groot N.N."/>
        </authorList>
    </citation>
    <scope>NUCLEOTIDE SEQUENCE [LARGE SCALE GENOMIC DNA]</scope>
    <source>
        <strain evidence="3 4">DSM 1801</strain>
    </source>
</reference>
<keyword evidence="1" id="KW-1133">Transmembrane helix</keyword>
<keyword evidence="1" id="KW-0812">Transmembrane</keyword>
<feature type="transmembrane region" description="Helical" evidence="1">
    <location>
        <begin position="229"/>
        <end position="262"/>
    </location>
</feature>
<dbReference type="EMBL" id="FOHN01000033">
    <property type="protein sequence ID" value="SET58907.1"/>
    <property type="molecule type" value="Genomic_DNA"/>
</dbReference>
<feature type="domain" description="GP-PDE" evidence="2">
    <location>
        <begin position="372"/>
        <end position="603"/>
    </location>
</feature>
<dbReference type="Pfam" id="PF10110">
    <property type="entry name" value="GPDPase_memb"/>
    <property type="match status" value="1"/>
</dbReference>
<dbReference type="InterPro" id="IPR030395">
    <property type="entry name" value="GP_PDE_dom"/>
</dbReference>
<dbReference type="AlphaFoldDB" id="A0A1I0FNN1"/>
<accession>A0A1I0FNN1</accession>
<dbReference type="GO" id="GO:0008081">
    <property type="term" value="F:phosphoric diester hydrolase activity"/>
    <property type="evidence" value="ECO:0007669"/>
    <property type="project" value="InterPro"/>
</dbReference>
<feature type="transmembrane region" description="Helical" evidence="1">
    <location>
        <begin position="184"/>
        <end position="209"/>
    </location>
</feature>
<dbReference type="CDD" id="cd08579">
    <property type="entry name" value="GDPD_memb_like"/>
    <property type="match status" value="1"/>
</dbReference>
<dbReference type="PROSITE" id="PS51704">
    <property type="entry name" value="GP_PDE"/>
    <property type="match status" value="1"/>
</dbReference>
<feature type="transmembrane region" description="Helical" evidence="1">
    <location>
        <begin position="35"/>
        <end position="62"/>
    </location>
</feature>
<feature type="transmembrane region" description="Helical" evidence="1">
    <location>
        <begin position="282"/>
        <end position="301"/>
    </location>
</feature>
<dbReference type="PANTHER" id="PTHR46211">
    <property type="entry name" value="GLYCEROPHOSPHORYL DIESTER PHOSPHODIESTERASE"/>
    <property type="match status" value="1"/>
</dbReference>
<organism evidence="3 4">
    <name type="scientific">[Clostridium] polysaccharolyticum</name>
    <dbReference type="NCBI Taxonomy" id="29364"/>
    <lineage>
        <taxon>Bacteria</taxon>
        <taxon>Bacillati</taxon>
        <taxon>Bacillota</taxon>
        <taxon>Clostridia</taxon>
        <taxon>Lachnospirales</taxon>
        <taxon>Lachnospiraceae</taxon>
    </lineage>
</organism>
<dbReference type="Pfam" id="PF03009">
    <property type="entry name" value="GDPD"/>
    <property type="match status" value="1"/>
</dbReference>
<sequence>MRVKDKKRQKKLLLSTRKTLFGRTLRLMIKSKKHFLLFQILYGILAILCIVPSAGVMFGLAGKYSGYSYITTENMADFLFKPFTVLTLVLCFFLIGFFLLGEISLVSSFILAGKGLDKRPSFYVFLGSLRNAFMGFRKGNIRSIFLAVFVLIASNIIVIIGIVTRTRIPNYIVRSISHIPMVKTGIGIAVFVVALIVYANLFTLSYFLLERINMKEARINSGRLLRNHLLHSMCSLAVWNIFIILCSAAAYLLLIAAEALFVMLFVSQKTAVAVFLSLCEHANVYAGLCLGWFGLYANISLQMELFLQYKKIHEEDFPVVVHVKTPKLFTDKRKRIAVCVLIFAVFLLDGLYTRRQVLNGNEIPILSSFDGVKITAHRGFSSQAPENTLEAFQAAIDSMSDFVEFDVQQTKDGELIILHDSNLQRTCGKNKFIWNASFEEVRRFDAGAWFSDDYAGVQIPTLEESITLCKGKILMNIEIKGNSHFKDLEEQVVMLIQKYGIQKQCVVQSTDYAALKKVKKLDSSITTGLILMGAYGEFDESTDIDFFSIRSTFVNKNMVESAHKNGKGVYAWTVNTKNEIRRMKVLKVDNIITDRPILARELLYQDEFNMSFVNLFRLLK</sequence>
<dbReference type="InterPro" id="IPR018476">
    <property type="entry name" value="GlyceroP-diester-Pdiesterase_M"/>
</dbReference>
<feature type="transmembrane region" description="Helical" evidence="1">
    <location>
        <begin position="144"/>
        <end position="164"/>
    </location>
</feature>
<evidence type="ECO:0000259" key="2">
    <source>
        <dbReference type="PROSITE" id="PS51704"/>
    </source>
</evidence>
<gene>
    <name evidence="3" type="ORF">SAMN04487772_13313</name>
</gene>
<evidence type="ECO:0000313" key="4">
    <source>
        <dbReference type="Proteomes" id="UP000199800"/>
    </source>
</evidence>
<dbReference type="PANTHER" id="PTHR46211:SF8">
    <property type="entry name" value="PHOSPHODIESTERASE"/>
    <property type="match status" value="1"/>
</dbReference>
<dbReference type="Gene3D" id="3.20.20.190">
    <property type="entry name" value="Phosphatidylinositol (PI) phosphodiesterase"/>
    <property type="match status" value="1"/>
</dbReference>
<dbReference type="InterPro" id="IPR017946">
    <property type="entry name" value="PLC-like_Pdiesterase_TIM-brl"/>
</dbReference>
<dbReference type="Proteomes" id="UP000199800">
    <property type="component" value="Unassembled WGS sequence"/>
</dbReference>
<dbReference type="SUPFAM" id="SSF51695">
    <property type="entry name" value="PLC-like phosphodiesterases"/>
    <property type="match status" value="1"/>
</dbReference>
<feature type="transmembrane region" description="Helical" evidence="1">
    <location>
        <begin position="336"/>
        <end position="353"/>
    </location>
</feature>
<dbReference type="OrthoDB" id="384721at2"/>
<evidence type="ECO:0000256" key="1">
    <source>
        <dbReference type="SAM" id="Phobius"/>
    </source>
</evidence>
<dbReference type="STRING" id="29364.SAMN04487772_13313"/>
<proteinExistence type="predicted"/>
<feature type="transmembrane region" description="Helical" evidence="1">
    <location>
        <begin position="82"/>
        <end position="112"/>
    </location>
</feature>
<evidence type="ECO:0000313" key="3">
    <source>
        <dbReference type="EMBL" id="SET58907.1"/>
    </source>
</evidence>
<keyword evidence="1" id="KW-0472">Membrane</keyword>
<dbReference type="GO" id="GO:0006629">
    <property type="term" value="P:lipid metabolic process"/>
    <property type="evidence" value="ECO:0007669"/>
    <property type="project" value="InterPro"/>
</dbReference>
<protein>
    <submittedName>
        <fullName evidence="3">Glycerophosphoryl diester phosphodiesterase</fullName>
    </submittedName>
</protein>
<keyword evidence="4" id="KW-1185">Reference proteome</keyword>